<feature type="region of interest" description="Disordered" evidence="1">
    <location>
        <begin position="278"/>
        <end position="307"/>
    </location>
</feature>
<proteinExistence type="predicted"/>
<sequence>MVHTDDNEKRNEAFPSFSHFQQPLQGLTAQVDDENLAQAFTMQVDYLLSFDPERFLVEFRRNAGLDTKGLTTYGGWEAGSLAEDNPDDAEYPADQELREKTGDLQAISSEEGRKEKPLRFTGHYFGHWMRACEHALHSSNINDSQRHELAQKAASAVLGLRETQLAFAAANPEDAGYLPAYPVAALPGGADGVMVPFYNLHKVLQGLIDLSSVDFEAYGVHNNSEKVAEVALRTARDFAQFISTWNARNPDVALLDTEYGGMNEALYNLALAERKRGETDSQVQADARAVSTEEELEQHGLQTPEQSSLQAPELSAQHAELLAARTAHLFDELDLFIRLAAGEDCLPGLHVNTTIPKLIGAARALEVFARNSQSMDGIADDIREHAAKLHIALDQLPRYDMKQLDEKAREIYRADNLTPVSDEDASLVFGVYFAAARNFWQLATGPYAYAIGVPSQAEHFHELDHMWAAANQSGDEDGGYRNPSTCETCCAHNLLRLSYLLMSLSGEASYANRAEVLHRNAILGSRDPHTGMVTYFQPMRAGYAKVYGPARGEFWCCQGTGLENWTLLGQAAYFSDGDSVYLARALTSTLQISSTMTLTQKDQLSQDGTIRLTLDAPAGTNLSLKLRVPDWATSMVVYSLDDDLVLAPRESWVHVHIEAGETLVLNYERAAKAISHEDNPAWVAFQYGPDVLGEALSDSDPKANYQYGGILVRVATYDAQTAQRAKLTVDEPVEQWVKQVDQHMKPVAQQMAQPAEAVQQSAQQGSGARSIPRFELTGLAGGEVRELQPYNTLHDSVNAIYFDIEHSE</sequence>
<dbReference type="OrthoDB" id="9757939at2"/>
<dbReference type="PANTHER" id="PTHR31151">
    <property type="entry name" value="PROLINE-TRNA LIGASE (DUF1680)"/>
    <property type="match status" value="1"/>
</dbReference>
<reference evidence="4 5" key="1">
    <citation type="journal article" date="2017" name="BMC Genomics">
        <title>Comparative genomic and phylogenomic analyses of the Bifidobacteriaceae family.</title>
        <authorList>
            <person name="Lugli G.A."/>
            <person name="Milani C."/>
            <person name="Turroni F."/>
            <person name="Duranti S."/>
            <person name="Mancabelli L."/>
            <person name="Mangifesta M."/>
            <person name="Ferrario C."/>
            <person name="Modesto M."/>
            <person name="Mattarelli P."/>
            <person name="Jiri K."/>
            <person name="van Sinderen D."/>
            <person name="Ventura M."/>
        </authorList>
    </citation>
    <scope>NUCLEOTIDE SEQUENCE [LARGE SCALE GENOMIC DNA]</scope>
    <source>
        <strain evidence="4 5">LMG 21773</strain>
    </source>
</reference>
<comment type="caution">
    <text evidence="4">The sequence shown here is derived from an EMBL/GenBank/DDBJ whole genome shotgun (WGS) entry which is preliminary data.</text>
</comment>
<feature type="domain" description="Non-reducing end beta-L-arabinofuranosidase-like GH127 catalytic" evidence="2">
    <location>
        <begin position="31"/>
        <end position="368"/>
    </location>
</feature>
<keyword evidence="5" id="KW-1185">Reference proteome</keyword>
<evidence type="ECO:0000259" key="3">
    <source>
        <dbReference type="Pfam" id="PF20736"/>
    </source>
</evidence>
<name>A0A261FBX3_9BIFI</name>
<dbReference type="PANTHER" id="PTHR31151:SF0">
    <property type="entry name" value="PROLINE-TRNA LIGASE (DUF1680)"/>
    <property type="match status" value="1"/>
</dbReference>
<evidence type="ECO:0008006" key="6">
    <source>
        <dbReference type="Google" id="ProtNLM"/>
    </source>
</evidence>
<dbReference type="InterPro" id="IPR012878">
    <property type="entry name" value="Beta-AFase-like_GH127_cat"/>
</dbReference>
<dbReference type="Pfam" id="PF20736">
    <property type="entry name" value="Glyco_hydro127M"/>
    <property type="match status" value="1"/>
</dbReference>
<evidence type="ECO:0000313" key="4">
    <source>
        <dbReference type="EMBL" id="OZG56396.1"/>
    </source>
</evidence>
<organism evidence="4 5">
    <name type="scientific">Aeriscardovia aeriphila</name>
    <dbReference type="NCBI Taxonomy" id="218139"/>
    <lineage>
        <taxon>Bacteria</taxon>
        <taxon>Bacillati</taxon>
        <taxon>Actinomycetota</taxon>
        <taxon>Actinomycetes</taxon>
        <taxon>Bifidobacteriales</taxon>
        <taxon>Bifidobacteriaceae</taxon>
        <taxon>Aeriscardovia</taxon>
    </lineage>
</organism>
<evidence type="ECO:0000256" key="1">
    <source>
        <dbReference type="SAM" id="MobiDB-lite"/>
    </source>
</evidence>
<dbReference type="Pfam" id="PF07944">
    <property type="entry name" value="Beta-AFase-like_GH127_cat"/>
    <property type="match status" value="2"/>
</dbReference>
<feature type="domain" description="Non-reducing end beta-L-arabinofuranosidase-like GH127 catalytic" evidence="2">
    <location>
        <begin position="432"/>
        <end position="568"/>
    </location>
</feature>
<protein>
    <recommendedName>
        <fullName evidence="6">Acetyl-CoA carboxylase</fullName>
    </recommendedName>
</protein>
<accession>A0A261FBX3</accession>
<dbReference type="EMBL" id="MWWU01000002">
    <property type="protein sequence ID" value="OZG56396.1"/>
    <property type="molecule type" value="Genomic_DNA"/>
</dbReference>
<dbReference type="RefSeq" id="WP_094689931.1">
    <property type="nucleotide sequence ID" value="NZ_JACBYZ010000001.1"/>
</dbReference>
<feature type="domain" description="Non-reducing end beta-L-arabinofuranosidase-like GH127 middle" evidence="3">
    <location>
        <begin position="587"/>
        <end position="637"/>
    </location>
</feature>
<evidence type="ECO:0000259" key="2">
    <source>
        <dbReference type="Pfam" id="PF07944"/>
    </source>
</evidence>
<dbReference type="Proteomes" id="UP000228976">
    <property type="component" value="Unassembled WGS sequence"/>
</dbReference>
<dbReference type="InterPro" id="IPR049046">
    <property type="entry name" value="Beta-AFase-like_GH127_middle"/>
</dbReference>
<gene>
    <name evidence="4" type="ORF">AEAE_0884</name>
</gene>
<evidence type="ECO:0000313" key="5">
    <source>
        <dbReference type="Proteomes" id="UP000228976"/>
    </source>
</evidence>
<dbReference type="AlphaFoldDB" id="A0A261FBX3"/>